<proteinExistence type="predicted"/>
<comment type="caution">
    <text evidence="1">The sequence shown here is derived from an EMBL/GenBank/DDBJ whole genome shotgun (WGS) entry which is preliminary data.</text>
</comment>
<name>A0A2K3JPD8_TRIPR</name>
<sequence length="59" mass="6790">VAILSLPSLLLYSAPQFKLVIHMISQKSKIKRRCAVTRRLVEKEAMKRQQVKQEGRGIN</sequence>
<dbReference type="AlphaFoldDB" id="A0A2K3JPD8"/>
<reference evidence="1 2" key="1">
    <citation type="journal article" date="2014" name="Am. J. Bot.">
        <title>Genome assembly and annotation for red clover (Trifolium pratense; Fabaceae).</title>
        <authorList>
            <person name="Istvanek J."/>
            <person name="Jaros M."/>
            <person name="Krenek A."/>
            <person name="Repkova J."/>
        </authorList>
    </citation>
    <scope>NUCLEOTIDE SEQUENCE [LARGE SCALE GENOMIC DNA]</scope>
    <source>
        <strain evidence="2">cv. Tatra</strain>
        <tissue evidence="1">Young leaves</tissue>
    </source>
</reference>
<dbReference type="Proteomes" id="UP000236291">
    <property type="component" value="Unassembled WGS sequence"/>
</dbReference>
<feature type="non-terminal residue" evidence="1">
    <location>
        <position position="1"/>
    </location>
</feature>
<reference evidence="1 2" key="2">
    <citation type="journal article" date="2017" name="Front. Plant Sci.">
        <title>Gene Classification and Mining of Molecular Markers Useful in Red Clover (Trifolium pratense) Breeding.</title>
        <authorList>
            <person name="Istvanek J."/>
            <person name="Dluhosova J."/>
            <person name="Dluhos P."/>
            <person name="Patkova L."/>
            <person name="Nedelnik J."/>
            <person name="Repkova J."/>
        </authorList>
    </citation>
    <scope>NUCLEOTIDE SEQUENCE [LARGE SCALE GENOMIC DNA]</scope>
    <source>
        <strain evidence="2">cv. Tatra</strain>
        <tissue evidence="1">Young leaves</tissue>
    </source>
</reference>
<evidence type="ECO:0000313" key="2">
    <source>
        <dbReference type="Proteomes" id="UP000236291"/>
    </source>
</evidence>
<dbReference type="EMBL" id="ASHM01073239">
    <property type="protein sequence ID" value="PNX55894.1"/>
    <property type="molecule type" value="Genomic_DNA"/>
</dbReference>
<protein>
    <submittedName>
        <fullName evidence="1">Uncharacterized protein</fullName>
    </submittedName>
</protein>
<evidence type="ECO:0000313" key="1">
    <source>
        <dbReference type="EMBL" id="PNX55894.1"/>
    </source>
</evidence>
<accession>A0A2K3JPD8</accession>
<organism evidence="1 2">
    <name type="scientific">Trifolium pratense</name>
    <name type="common">Red clover</name>
    <dbReference type="NCBI Taxonomy" id="57577"/>
    <lineage>
        <taxon>Eukaryota</taxon>
        <taxon>Viridiplantae</taxon>
        <taxon>Streptophyta</taxon>
        <taxon>Embryophyta</taxon>
        <taxon>Tracheophyta</taxon>
        <taxon>Spermatophyta</taxon>
        <taxon>Magnoliopsida</taxon>
        <taxon>eudicotyledons</taxon>
        <taxon>Gunneridae</taxon>
        <taxon>Pentapetalae</taxon>
        <taxon>rosids</taxon>
        <taxon>fabids</taxon>
        <taxon>Fabales</taxon>
        <taxon>Fabaceae</taxon>
        <taxon>Papilionoideae</taxon>
        <taxon>50 kb inversion clade</taxon>
        <taxon>NPAAA clade</taxon>
        <taxon>Hologalegina</taxon>
        <taxon>IRL clade</taxon>
        <taxon>Trifolieae</taxon>
        <taxon>Trifolium</taxon>
    </lineage>
</organism>
<gene>
    <name evidence="1" type="ORF">L195_g049527</name>
</gene>